<evidence type="ECO:0000313" key="2">
    <source>
        <dbReference type="EMBL" id="KAH6646184.1"/>
    </source>
</evidence>
<gene>
    <name evidence="2" type="ORF">BKA67DRAFT_664035</name>
</gene>
<reference evidence="2" key="1">
    <citation type="journal article" date="2021" name="Nat. Commun.">
        <title>Genetic determinants of endophytism in the Arabidopsis root mycobiome.</title>
        <authorList>
            <person name="Mesny F."/>
            <person name="Miyauchi S."/>
            <person name="Thiergart T."/>
            <person name="Pickel B."/>
            <person name="Atanasova L."/>
            <person name="Karlsson M."/>
            <person name="Huettel B."/>
            <person name="Barry K.W."/>
            <person name="Haridas S."/>
            <person name="Chen C."/>
            <person name="Bauer D."/>
            <person name="Andreopoulos W."/>
            <person name="Pangilinan J."/>
            <person name="LaButti K."/>
            <person name="Riley R."/>
            <person name="Lipzen A."/>
            <person name="Clum A."/>
            <person name="Drula E."/>
            <person name="Henrissat B."/>
            <person name="Kohler A."/>
            <person name="Grigoriev I.V."/>
            <person name="Martin F.M."/>
            <person name="Hacquard S."/>
        </authorList>
    </citation>
    <scope>NUCLEOTIDE SEQUENCE</scope>
    <source>
        <strain evidence="2">MPI-SDFR-AT-0073</strain>
    </source>
</reference>
<feature type="compositionally biased region" description="Polar residues" evidence="1">
    <location>
        <begin position="61"/>
        <end position="70"/>
    </location>
</feature>
<dbReference type="AlphaFoldDB" id="A0A9P8RHZ8"/>
<feature type="region of interest" description="Disordered" evidence="1">
    <location>
        <begin position="1"/>
        <end position="36"/>
    </location>
</feature>
<keyword evidence="3" id="KW-1185">Reference proteome</keyword>
<feature type="region of interest" description="Disordered" evidence="1">
    <location>
        <begin position="61"/>
        <end position="125"/>
    </location>
</feature>
<evidence type="ECO:0000313" key="3">
    <source>
        <dbReference type="Proteomes" id="UP000758603"/>
    </source>
</evidence>
<sequence>MGSHSSLADLSATAENSTAVPVNASTQTTTSHTSVQAISVDPTQTFDYNNDDGIATQTASANASVQNTPAQPAIGDNSHVSDDNSENNIPTPGSATTAPLRTHSAEVSDATAHPNNITHDSSDPSRPAQLLARFMAMNSALFPQAVDDSDETHDDDEVIVTLRIDGFDIIIHREITEKSKMLRTRLNPNWDPDCIAVVILDGDYKIWLIVVLAMYGCVALPFGIIEDKPACAIIEALVHSDYLLVTYDVQVCLCRMITARFAAFKDWKIIPYNSLTQQFHTNRAIEINETHKTWSALDNGIYTPFLEVGFALLLSHYCPLPVYHQVRHHFSHALDGLGHTVGMHLANGDRLLIDSAFCLFTFPPPGVL</sequence>
<dbReference type="EMBL" id="JAGPXC010000010">
    <property type="protein sequence ID" value="KAH6646184.1"/>
    <property type="molecule type" value="Genomic_DNA"/>
</dbReference>
<protein>
    <submittedName>
        <fullName evidence="2">Uncharacterized protein</fullName>
    </submittedName>
</protein>
<dbReference type="GeneID" id="70137193"/>
<dbReference type="Proteomes" id="UP000758603">
    <property type="component" value="Unassembled WGS sequence"/>
</dbReference>
<evidence type="ECO:0000256" key="1">
    <source>
        <dbReference type="SAM" id="MobiDB-lite"/>
    </source>
</evidence>
<dbReference type="OrthoDB" id="4773741at2759"/>
<feature type="compositionally biased region" description="Low complexity" evidence="1">
    <location>
        <begin position="25"/>
        <end position="34"/>
    </location>
</feature>
<organism evidence="2 3">
    <name type="scientific">Truncatella angustata</name>
    <dbReference type="NCBI Taxonomy" id="152316"/>
    <lineage>
        <taxon>Eukaryota</taxon>
        <taxon>Fungi</taxon>
        <taxon>Dikarya</taxon>
        <taxon>Ascomycota</taxon>
        <taxon>Pezizomycotina</taxon>
        <taxon>Sordariomycetes</taxon>
        <taxon>Xylariomycetidae</taxon>
        <taxon>Amphisphaeriales</taxon>
        <taxon>Sporocadaceae</taxon>
        <taxon>Truncatella</taxon>
    </lineage>
</organism>
<feature type="compositionally biased region" description="Polar residues" evidence="1">
    <location>
        <begin position="1"/>
        <end position="24"/>
    </location>
</feature>
<name>A0A9P8RHZ8_9PEZI</name>
<proteinExistence type="predicted"/>
<accession>A0A9P8RHZ8</accession>
<feature type="compositionally biased region" description="Polar residues" evidence="1">
    <location>
        <begin position="86"/>
        <end position="99"/>
    </location>
</feature>
<comment type="caution">
    <text evidence="2">The sequence shown here is derived from an EMBL/GenBank/DDBJ whole genome shotgun (WGS) entry which is preliminary data.</text>
</comment>
<dbReference type="RefSeq" id="XP_045952698.1">
    <property type="nucleotide sequence ID" value="XM_046108302.1"/>
</dbReference>